<dbReference type="GO" id="GO:0003924">
    <property type="term" value="F:GTPase activity"/>
    <property type="evidence" value="ECO:0007669"/>
    <property type="project" value="InterPro"/>
</dbReference>
<keyword evidence="2" id="KW-0342">GTP-binding</keyword>
<dbReference type="Pfam" id="PF02263">
    <property type="entry name" value="GBP"/>
    <property type="match status" value="1"/>
</dbReference>
<protein>
    <submittedName>
        <fullName evidence="7">Guanylate-binding protein 6</fullName>
    </submittedName>
</protein>
<dbReference type="OrthoDB" id="5984802at2759"/>
<dbReference type="PANTHER" id="PTHR45749:SF21">
    <property type="entry name" value="DUF4371 DOMAIN-CONTAINING PROTEIN"/>
    <property type="match status" value="1"/>
</dbReference>
<dbReference type="Pfam" id="PF14291">
    <property type="entry name" value="DUF4371"/>
    <property type="match status" value="1"/>
</dbReference>
<evidence type="ECO:0000259" key="6">
    <source>
        <dbReference type="PROSITE" id="PS51715"/>
    </source>
</evidence>
<dbReference type="STRING" id="50429.A0A2B4RK36"/>
<feature type="region of interest" description="Disordered" evidence="5">
    <location>
        <begin position="527"/>
        <end position="548"/>
    </location>
</feature>
<dbReference type="Gene3D" id="1.20.1000.10">
    <property type="entry name" value="Guanylate-binding protein, C-terminal domain"/>
    <property type="match status" value="1"/>
</dbReference>
<gene>
    <name evidence="7" type="primary">GBP6</name>
    <name evidence="7" type="ORF">AWC38_SpisGene18976</name>
</gene>
<dbReference type="PROSITE" id="PS51715">
    <property type="entry name" value="G_GB1_RHD3"/>
    <property type="match status" value="1"/>
</dbReference>
<dbReference type="InterPro" id="IPR003903">
    <property type="entry name" value="UIM_dom"/>
</dbReference>
<dbReference type="InterPro" id="IPR015894">
    <property type="entry name" value="Guanylate-bd_N"/>
</dbReference>
<dbReference type="InterPro" id="IPR027417">
    <property type="entry name" value="P-loop_NTPase"/>
</dbReference>
<evidence type="ECO:0000256" key="2">
    <source>
        <dbReference type="ARBA" id="ARBA00023134"/>
    </source>
</evidence>
<evidence type="ECO:0000313" key="8">
    <source>
        <dbReference type="Proteomes" id="UP000225706"/>
    </source>
</evidence>
<dbReference type="Proteomes" id="UP000225706">
    <property type="component" value="Unassembled WGS sequence"/>
</dbReference>
<comment type="caution">
    <text evidence="7">The sequence shown here is derived from an EMBL/GenBank/DDBJ whole genome shotgun (WGS) entry which is preliminary data.</text>
</comment>
<dbReference type="InterPro" id="IPR036543">
    <property type="entry name" value="Guanylate-bd_C_sf"/>
</dbReference>
<dbReference type="PROSITE" id="PS50330">
    <property type="entry name" value="UIM"/>
    <property type="match status" value="1"/>
</dbReference>
<dbReference type="GO" id="GO:0005525">
    <property type="term" value="F:GTP binding"/>
    <property type="evidence" value="ECO:0007669"/>
    <property type="project" value="UniProtKB-KW"/>
</dbReference>
<dbReference type="SUPFAM" id="SSF52540">
    <property type="entry name" value="P-loop containing nucleoside triphosphate hydrolases"/>
    <property type="match status" value="1"/>
</dbReference>
<dbReference type="SUPFAM" id="SSF53098">
    <property type="entry name" value="Ribonuclease H-like"/>
    <property type="match status" value="1"/>
</dbReference>
<dbReference type="Gene3D" id="3.40.50.300">
    <property type="entry name" value="P-loop containing nucleotide triphosphate hydrolases"/>
    <property type="match status" value="2"/>
</dbReference>
<dbReference type="SUPFAM" id="SSF48340">
    <property type="entry name" value="Interferon-induced guanylate-binding protein 1 (GBP1), C-terminal domain"/>
    <property type="match status" value="1"/>
</dbReference>
<dbReference type="PANTHER" id="PTHR45749">
    <property type="match status" value="1"/>
</dbReference>
<feature type="region of interest" description="Disordered" evidence="5">
    <location>
        <begin position="989"/>
        <end position="1027"/>
    </location>
</feature>
<proteinExistence type="inferred from homology"/>
<keyword evidence="4" id="KW-0175">Coiled coil</keyword>
<dbReference type="InterPro" id="IPR012337">
    <property type="entry name" value="RNaseH-like_sf"/>
</dbReference>
<feature type="region of interest" description="Disordered" evidence="5">
    <location>
        <begin position="17"/>
        <end position="46"/>
    </location>
</feature>
<dbReference type="InterPro" id="IPR003191">
    <property type="entry name" value="Guanylate-bd/ATL_C"/>
</dbReference>
<keyword evidence="1" id="KW-0547">Nucleotide-binding</keyword>
<dbReference type="EMBL" id="LSMT01000522">
    <property type="protein sequence ID" value="PFX16728.1"/>
    <property type="molecule type" value="Genomic_DNA"/>
</dbReference>
<feature type="coiled-coil region" evidence="4">
    <location>
        <begin position="903"/>
        <end position="967"/>
    </location>
</feature>
<dbReference type="Pfam" id="PF02841">
    <property type="entry name" value="GBP_C"/>
    <property type="match status" value="1"/>
</dbReference>
<evidence type="ECO:0000256" key="1">
    <source>
        <dbReference type="ARBA" id="ARBA00022741"/>
    </source>
</evidence>
<dbReference type="AlphaFoldDB" id="A0A2B4RK36"/>
<dbReference type="InterPro" id="IPR025398">
    <property type="entry name" value="DUF4371"/>
</dbReference>
<keyword evidence="8" id="KW-1185">Reference proteome</keyword>
<sequence>MAKNSIKDYFSICPIVQDQTREPNEEPEDLSDSRKTADEASTVTNLPRETLASSTHAYGPQYPDVFCENRSVSTLTEAEKISLLIGKWDSEDLCKYKFPLRNISGYNRRLNPKVMKQASWLRYSPSADSVYCGYCYSFGVQAFRTSDWSNISKFVDRHVGENASHHTAVARGQAFIDVHRGAPDIRQQLQNQRVQAIEENRAILKSITEVVVTMARQNISLRGHVPEESNFNSLMALVAQHNSTLRHHLENARGNAKYTSPEIQNELLDLSAQQIVNNIASDCKKAGCYAFIADESTDVSVKEQISVCVRFVQKGNNGRHIIREEFLSFVDADKGTNAEALTTKFLEALNNLGLPLDQMRAQGYDGASVMSGHINGVQARIQRQNPKAAYIHCRAHVLNLCIVHSSKLPLIRNIMDTMQEVSLAFKFSAKRFLVFQEQLRQNADVREEMGRQSKLKVLCETRWASRADCLNVFVTSFQSWRQQHPIKNEDEALAKALELSLLEQQGSQGAQRRSTVKLCQTEVERTAQASGPDFKRKKGSQTGSRRATPLCLPNNLKWDSSSGKCIQTGQRRTSLYVMDEALEDLRRIRGPVCVVSIAGPYRKGKSFVLSEAFNQPQVFPLGHHMEAETMGIWSWIVPEKFRDAKGQEFTVVLLDSEGIDAANGQGLDDNQIFTLMVLLASVLIYNSQGVPTRRDLEGLEDVTQAIPRDCIDIKDYFLKKLFQVQNSSVVGQESGKVAESILSFFPGFEAFALPPPTTDIEVLRSIHANKSLINPSFLSGMEDFKDLVRRVLLPKKSINVGESVTGEGLAALVELYVQAINTPGMVPNVQNAWDQFLETKCSDAMKYALDAYEATMALQLKDKLPCDNDRLRNNHAMVLENSEAHLKVDTKGLSINTIEKFLENMKMEMLREMQEEIKKFREQMDNDLRAHREQMKKMMEANMQQAQKEREQELRNQILEMQKINEETLKMIKKLSDLVVRQEDRRLDEEMQRTRATMEKKEMLEQMEAKHQEEKERLRCEMEAKIE</sequence>
<evidence type="ECO:0000256" key="5">
    <source>
        <dbReference type="SAM" id="MobiDB-lite"/>
    </source>
</evidence>
<dbReference type="InterPro" id="IPR030386">
    <property type="entry name" value="G_GB1_RHD3_dom"/>
</dbReference>
<evidence type="ECO:0000256" key="3">
    <source>
        <dbReference type="PROSITE-ProRule" id="PRU01052"/>
    </source>
</evidence>
<organism evidence="7 8">
    <name type="scientific">Stylophora pistillata</name>
    <name type="common">Smooth cauliflower coral</name>
    <dbReference type="NCBI Taxonomy" id="50429"/>
    <lineage>
        <taxon>Eukaryota</taxon>
        <taxon>Metazoa</taxon>
        <taxon>Cnidaria</taxon>
        <taxon>Anthozoa</taxon>
        <taxon>Hexacorallia</taxon>
        <taxon>Scleractinia</taxon>
        <taxon>Astrocoeniina</taxon>
        <taxon>Pocilloporidae</taxon>
        <taxon>Stylophora</taxon>
    </lineage>
</organism>
<accession>A0A2B4RK36</accession>
<evidence type="ECO:0000256" key="4">
    <source>
        <dbReference type="SAM" id="Coils"/>
    </source>
</evidence>
<name>A0A2B4RK36_STYPI</name>
<comment type="similarity">
    <text evidence="3">Belongs to the TRAFAC class dynamin-like GTPase superfamily. GB1/RHD3 GTPase family.</text>
</comment>
<evidence type="ECO:0000313" key="7">
    <source>
        <dbReference type="EMBL" id="PFX16728.1"/>
    </source>
</evidence>
<feature type="domain" description="GB1/RHD3-type G" evidence="6">
    <location>
        <begin position="589"/>
        <end position="687"/>
    </location>
</feature>
<reference evidence="8" key="1">
    <citation type="journal article" date="2017" name="bioRxiv">
        <title>Comparative analysis of the genomes of Stylophora pistillata and Acropora digitifera provides evidence for extensive differences between species of corals.</title>
        <authorList>
            <person name="Voolstra C.R."/>
            <person name="Li Y."/>
            <person name="Liew Y.J."/>
            <person name="Baumgarten S."/>
            <person name="Zoccola D."/>
            <person name="Flot J.-F."/>
            <person name="Tambutte S."/>
            <person name="Allemand D."/>
            <person name="Aranda M."/>
        </authorList>
    </citation>
    <scope>NUCLEOTIDE SEQUENCE [LARGE SCALE GENOMIC DNA]</scope>
</reference>